<gene>
    <name evidence="2" type="ORF">niasHS_012832</name>
</gene>
<feature type="region of interest" description="Disordered" evidence="1">
    <location>
        <begin position="101"/>
        <end position="130"/>
    </location>
</feature>
<name>A0ABD2IF97_HETSC</name>
<proteinExistence type="predicted"/>
<dbReference type="Proteomes" id="UP001620645">
    <property type="component" value="Unassembled WGS sequence"/>
</dbReference>
<comment type="caution">
    <text evidence="2">The sequence shown here is derived from an EMBL/GenBank/DDBJ whole genome shotgun (WGS) entry which is preliminary data.</text>
</comment>
<evidence type="ECO:0000313" key="2">
    <source>
        <dbReference type="EMBL" id="KAL3075915.1"/>
    </source>
</evidence>
<feature type="compositionally biased region" description="Basic and acidic residues" evidence="1">
    <location>
        <begin position="101"/>
        <end position="114"/>
    </location>
</feature>
<dbReference type="AlphaFoldDB" id="A0ABD2IF97"/>
<evidence type="ECO:0000313" key="3">
    <source>
        <dbReference type="Proteomes" id="UP001620645"/>
    </source>
</evidence>
<accession>A0ABD2IF97</accession>
<protein>
    <submittedName>
        <fullName evidence="2">Uncharacterized protein</fullName>
    </submittedName>
</protein>
<sequence length="156" mass="17915">MVTKFYFDEKSSQSNGFKLENMVKNSNIPIEEFEQIFKVSNNEKVEASIKTDNEEEALINEDNEGGKEAINGERKMIKGKFGEKLKEILEMVQEKAIKEKGKLKNMKEAMKENSSEDSDEMKEKKKRLLSDETATFDDRFGTLLNSPFMAQKIAVD</sequence>
<dbReference type="EMBL" id="JBICCN010000347">
    <property type="protein sequence ID" value="KAL3075915.1"/>
    <property type="molecule type" value="Genomic_DNA"/>
</dbReference>
<reference evidence="2 3" key="1">
    <citation type="submission" date="2024-10" db="EMBL/GenBank/DDBJ databases">
        <authorList>
            <person name="Kim D."/>
        </authorList>
    </citation>
    <scope>NUCLEOTIDE SEQUENCE [LARGE SCALE GENOMIC DNA]</scope>
    <source>
        <strain evidence="2">Taebaek</strain>
    </source>
</reference>
<keyword evidence="3" id="KW-1185">Reference proteome</keyword>
<organism evidence="2 3">
    <name type="scientific">Heterodera schachtii</name>
    <name type="common">Sugarbeet cyst nematode worm</name>
    <name type="synonym">Tylenchus schachtii</name>
    <dbReference type="NCBI Taxonomy" id="97005"/>
    <lineage>
        <taxon>Eukaryota</taxon>
        <taxon>Metazoa</taxon>
        <taxon>Ecdysozoa</taxon>
        <taxon>Nematoda</taxon>
        <taxon>Chromadorea</taxon>
        <taxon>Rhabditida</taxon>
        <taxon>Tylenchina</taxon>
        <taxon>Tylenchomorpha</taxon>
        <taxon>Tylenchoidea</taxon>
        <taxon>Heteroderidae</taxon>
        <taxon>Heteroderinae</taxon>
        <taxon>Heterodera</taxon>
    </lineage>
</organism>
<evidence type="ECO:0000256" key="1">
    <source>
        <dbReference type="SAM" id="MobiDB-lite"/>
    </source>
</evidence>